<protein>
    <submittedName>
        <fullName evidence="7">Cobalt/nickel transport system permease protein</fullName>
    </submittedName>
</protein>
<dbReference type="InterPro" id="IPR051611">
    <property type="entry name" value="ECF_transporter_component"/>
</dbReference>
<dbReference type="AlphaFoldDB" id="A0A841E5T1"/>
<dbReference type="InterPro" id="IPR012809">
    <property type="entry name" value="ECF_CbiQ"/>
</dbReference>
<evidence type="ECO:0000256" key="5">
    <source>
        <dbReference type="ARBA" id="ARBA00023136"/>
    </source>
</evidence>
<dbReference type="Pfam" id="PF02361">
    <property type="entry name" value="CbiQ"/>
    <property type="match status" value="1"/>
</dbReference>
<dbReference type="Proteomes" id="UP000578077">
    <property type="component" value="Unassembled WGS sequence"/>
</dbReference>
<accession>A0A841E5T1</accession>
<evidence type="ECO:0000256" key="1">
    <source>
        <dbReference type="ARBA" id="ARBA00004651"/>
    </source>
</evidence>
<dbReference type="GO" id="GO:0043190">
    <property type="term" value="C:ATP-binding cassette (ABC) transporter complex"/>
    <property type="evidence" value="ECO:0007669"/>
    <property type="project" value="InterPro"/>
</dbReference>
<proteinExistence type="predicted"/>
<comment type="subcellular location">
    <subcellularLocation>
        <location evidence="1">Cell membrane</location>
        <topology evidence="1">Multi-pass membrane protein</topology>
    </subcellularLocation>
</comment>
<keyword evidence="3 6" id="KW-0812">Transmembrane</keyword>
<organism evidence="7 8">
    <name type="scientific">Streptomonospora salina</name>
    <dbReference type="NCBI Taxonomy" id="104205"/>
    <lineage>
        <taxon>Bacteria</taxon>
        <taxon>Bacillati</taxon>
        <taxon>Actinomycetota</taxon>
        <taxon>Actinomycetes</taxon>
        <taxon>Streptosporangiales</taxon>
        <taxon>Nocardiopsidaceae</taxon>
        <taxon>Streptomonospora</taxon>
    </lineage>
</organism>
<dbReference type="GO" id="GO:0006824">
    <property type="term" value="P:cobalt ion transport"/>
    <property type="evidence" value="ECO:0007669"/>
    <property type="project" value="InterPro"/>
</dbReference>
<name>A0A841E5T1_9ACTN</name>
<evidence type="ECO:0000256" key="6">
    <source>
        <dbReference type="SAM" id="Phobius"/>
    </source>
</evidence>
<evidence type="ECO:0000313" key="8">
    <source>
        <dbReference type="Proteomes" id="UP000578077"/>
    </source>
</evidence>
<feature type="transmembrane region" description="Helical" evidence="6">
    <location>
        <begin position="20"/>
        <end position="37"/>
    </location>
</feature>
<dbReference type="NCBIfam" id="TIGR02454">
    <property type="entry name" value="ECF_T_CbiQ"/>
    <property type="match status" value="1"/>
</dbReference>
<feature type="transmembrane region" description="Helical" evidence="6">
    <location>
        <begin position="148"/>
        <end position="167"/>
    </location>
</feature>
<comment type="caution">
    <text evidence="7">The sequence shown here is derived from an EMBL/GenBank/DDBJ whole genome shotgun (WGS) entry which is preliminary data.</text>
</comment>
<feature type="transmembrane region" description="Helical" evidence="6">
    <location>
        <begin position="77"/>
        <end position="99"/>
    </location>
</feature>
<dbReference type="EMBL" id="JACHLY010000001">
    <property type="protein sequence ID" value="MBB5998142.1"/>
    <property type="molecule type" value="Genomic_DNA"/>
</dbReference>
<gene>
    <name evidence="7" type="ORF">HNR25_001893</name>
</gene>
<dbReference type="CDD" id="cd16914">
    <property type="entry name" value="EcfT"/>
    <property type="match status" value="1"/>
</dbReference>
<reference evidence="7 8" key="1">
    <citation type="submission" date="2020-08" db="EMBL/GenBank/DDBJ databases">
        <title>Sequencing the genomes of 1000 actinobacteria strains.</title>
        <authorList>
            <person name="Klenk H.-P."/>
        </authorList>
    </citation>
    <scope>NUCLEOTIDE SEQUENCE [LARGE SCALE GENOMIC DNA]</scope>
    <source>
        <strain evidence="7 8">DSM 44593</strain>
    </source>
</reference>
<dbReference type="PANTHER" id="PTHR34857:SF2">
    <property type="entry name" value="SLL0384 PROTEIN"/>
    <property type="match status" value="1"/>
</dbReference>
<evidence type="ECO:0000313" key="7">
    <source>
        <dbReference type="EMBL" id="MBB5998142.1"/>
    </source>
</evidence>
<keyword evidence="8" id="KW-1185">Reference proteome</keyword>
<dbReference type="RefSeq" id="WP_184634273.1">
    <property type="nucleotide sequence ID" value="NZ_BAABKT010000019.1"/>
</dbReference>
<dbReference type="PANTHER" id="PTHR34857">
    <property type="entry name" value="SLL0384 PROTEIN"/>
    <property type="match status" value="1"/>
</dbReference>
<feature type="transmembrane region" description="Helical" evidence="6">
    <location>
        <begin position="106"/>
        <end position="128"/>
    </location>
</feature>
<evidence type="ECO:0000256" key="3">
    <source>
        <dbReference type="ARBA" id="ARBA00022692"/>
    </source>
</evidence>
<evidence type="ECO:0000256" key="2">
    <source>
        <dbReference type="ARBA" id="ARBA00022475"/>
    </source>
</evidence>
<keyword evidence="5 6" id="KW-0472">Membrane</keyword>
<keyword evidence="4 6" id="KW-1133">Transmembrane helix</keyword>
<keyword evidence="2" id="KW-1003">Cell membrane</keyword>
<evidence type="ECO:0000256" key="4">
    <source>
        <dbReference type="ARBA" id="ARBA00022989"/>
    </source>
</evidence>
<sequence>MSGGHAAALYRPGDTPAHRLPAHCKLVAVFAFVLVVATTPREELWAFAVYAVLLGAVAAVARIPAGFIVRRALVEAPFVLFAVALPFLSSGPATVVAGVSLSVSGLFGAFNILAKATLGVVAAVLLSATTPIGDVLSGMARLRIPPTFVMIASFMVRYVAVVSGELARMRLAMASRGLHSRSPRRLAAAAGTAGALFVRTYERGERVYVAMLSRGYAGGPTAPTGGAASPGAWARALVLPGSALLVGAAAWTLRLRGGAA</sequence>
<dbReference type="InterPro" id="IPR003339">
    <property type="entry name" value="ABC/ECF_trnsptr_transmembrane"/>
</dbReference>
<feature type="transmembrane region" description="Helical" evidence="6">
    <location>
        <begin position="44"/>
        <end position="65"/>
    </location>
</feature>